<name>A0A235H5L6_AZOBR</name>
<protein>
    <submittedName>
        <fullName evidence="2">Uncharacterized protein</fullName>
    </submittedName>
</protein>
<accession>A0A235H5L6</accession>
<dbReference type="EMBL" id="NOWT01000038">
    <property type="protein sequence ID" value="OYD81100.1"/>
    <property type="molecule type" value="Genomic_DNA"/>
</dbReference>
<comment type="caution">
    <text evidence="2">The sequence shown here is derived from an EMBL/GenBank/DDBJ whole genome shotgun (WGS) entry which is preliminary data.</text>
</comment>
<keyword evidence="2" id="KW-0614">Plasmid</keyword>
<geneLocation type="plasmid" evidence="2">
    <name>unnamed</name>
</geneLocation>
<organism evidence="2 3">
    <name type="scientific">Azospirillum brasilense</name>
    <dbReference type="NCBI Taxonomy" id="192"/>
    <lineage>
        <taxon>Bacteria</taxon>
        <taxon>Pseudomonadati</taxon>
        <taxon>Pseudomonadota</taxon>
        <taxon>Alphaproteobacteria</taxon>
        <taxon>Rhodospirillales</taxon>
        <taxon>Azospirillaceae</taxon>
        <taxon>Azospirillum</taxon>
    </lineage>
</organism>
<evidence type="ECO:0000313" key="2">
    <source>
        <dbReference type="EMBL" id="OYD81100.1"/>
    </source>
</evidence>
<gene>
    <name evidence="2" type="ORF">CHT98_27445</name>
</gene>
<dbReference type="AlphaFoldDB" id="A0A235H5L6"/>
<reference evidence="2 3" key="1">
    <citation type="submission" date="2017-07" db="EMBL/GenBank/DDBJ databases">
        <title>Whole genome sequence of Azospirillum brasilense 2A1, a potential biofertilizer strain.</title>
        <authorList>
            <person name="Fontana C.A."/>
            <person name="Toffoli L.M."/>
            <person name="Salazar S.M."/>
            <person name="Puglisi E."/>
            <person name="Pedraza R."/>
            <person name="Bassi D."/>
            <person name="Cocconcelli P.S."/>
        </authorList>
    </citation>
    <scope>NUCLEOTIDE SEQUENCE [LARGE SCALE GENOMIC DNA]</scope>
    <source>
        <strain evidence="2 3">2A1</strain>
        <plasmid evidence="2">unnamed</plasmid>
    </source>
</reference>
<dbReference type="RefSeq" id="WP_094306570.1">
    <property type="nucleotide sequence ID" value="NZ_NOWT01000038.1"/>
</dbReference>
<evidence type="ECO:0000313" key="3">
    <source>
        <dbReference type="Proteomes" id="UP000215367"/>
    </source>
</evidence>
<proteinExistence type="predicted"/>
<dbReference type="Proteomes" id="UP000215367">
    <property type="component" value="Unassembled WGS sequence"/>
</dbReference>
<feature type="region of interest" description="Disordered" evidence="1">
    <location>
        <begin position="71"/>
        <end position="107"/>
    </location>
</feature>
<sequence length="107" mass="12021">MRDQSLSIAEAAAWLKCSEAEVEEHVQAGRLRADRLEPAIDRISLNTVIVLAESLPVERRIFEVREAAGRIESSESRGHYPSRPSGGMDQRPPVVVERRPSRSFTPR</sequence>
<evidence type="ECO:0000256" key="1">
    <source>
        <dbReference type="SAM" id="MobiDB-lite"/>
    </source>
</evidence>